<name>A0A1X0I8X1_9MYCO</name>
<evidence type="ECO:0000256" key="1">
    <source>
        <dbReference type="SAM" id="Phobius"/>
    </source>
</evidence>
<accession>A0A1X0I8X1</accession>
<protein>
    <recommendedName>
        <fullName evidence="4">DUF1440 domain-containing protein</fullName>
    </recommendedName>
</protein>
<feature type="transmembrane region" description="Helical" evidence="1">
    <location>
        <begin position="88"/>
        <end position="112"/>
    </location>
</feature>
<feature type="transmembrane region" description="Helical" evidence="1">
    <location>
        <begin position="55"/>
        <end position="82"/>
    </location>
</feature>
<dbReference type="EMBL" id="MVIE01000020">
    <property type="protein sequence ID" value="ORB39149.1"/>
    <property type="molecule type" value="Genomic_DNA"/>
</dbReference>
<dbReference type="AlphaFoldDB" id="A0A1X0I8X1"/>
<gene>
    <name evidence="2" type="ORF">BST39_16320</name>
</gene>
<evidence type="ECO:0000313" key="3">
    <source>
        <dbReference type="Proteomes" id="UP000192513"/>
    </source>
</evidence>
<reference evidence="2 3" key="1">
    <citation type="submission" date="2017-02" db="EMBL/GenBank/DDBJ databases">
        <title>The new phylogeny of genus Mycobacterium.</title>
        <authorList>
            <person name="Tortoli E."/>
            <person name="Trovato A."/>
            <person name="Cirillo D.M."/>
        </authorList>
    </citation>
    <scope>NUCLEOTIDE SEQUENCE [LARGE SCALE GENOMIC DNA]</scope>
    <source>
        <strain evidence="2 3">DSM 45000</strain>
    </source>
</reference>
<organism evidence="2 3">
    <name type="scientific">Mycobacterium paraseoulense</name>
    <dbReference type="NCBI Taxonomy" id="590652"/>
    <lineage>
        <taxon>Bacteria</taxon>
        <taxon>Bacillati</taxon>
        <taxon>Actinomycetota</taxon>
        <taxon>Actinomycetes</taxon>
        <taxon>Mycobacteriales</taxon>
        <taxon>Mycobacteriaceae</taxon>
        <taxon>Mycobacterium</taxon>
    </lineage>
</organism>
<evidence type="ECO:0008006" key="4">
    <source>
        <dbReference type="Google" id="ProtNLM"/>
    </source>
</evidence>
<comment type="caution">
    <text evidence="2">The sequence shown here is derived from an EMBL/GenBank/DDBJ whole genome shotgun (WGS) entry which is preliminary data.</text>
</comment>
<dbReference type="Proteomes" id="UP000192513">
    <property type="component" value="Unassembled WGS sequence"/>
</dbReference>
<feature type="transmembrane region" description="Helical" evidence="1">
    <location>
        <begin position="124"/>
        <end position="146"/>
    </location>
</feature>
<proteinExistence type="predicted"/>
<keyword evidence="1" id="KW-1133">Transmembrane helix</keyword>
<keyword evidence="3" id="KW-1185">Reference proteome</keyword>
<feature type="transmembrane region" description="Helical" evidence="1">
    <location>
        <begin position="6"/>
        <end position="35"/>
    </location>
</feature>
<keyword evidence="1" id="KW-0472">Membrane</keyword>
<evidence type="ECO:0000313" key="2">
    <source>
        <dbReference type="EMBL" id="ORB39149.1"/>
    </source>
</evidence>
<keyword evidence="1" id="KW-0812">Transmembrane</keyword>
<sequence length="149" mass="14991">MVSGYVAGAIGGIVGGLAIAALGMAYGAVSGRGVWTLPNRISGIILGPRGAADRLFGLATLVGVALHILLSAVFGVVIVLIAQDFTHAYLASGLVVGVALWLINYVGIGAIHPGAREVAKLNPVPIALGLHLLFGLIAGTVAVLVIQRP</sequence>